<evidence type="ECO:0000313" key="2">
    <source>
        <dbReference type="EMBL" id="KYB45646.1"/>
    </source>
</evidence>
<keyword evidence="1" id="KW-0812">Transmembrane</keyword>
<keyword evidence="1" id="KW-0472">Membrane</keyword>
<protein>
    <submittedName>
        <fullName evidence="2">Uncharacterized protein</fullName>
    </submittedName>
</protein>
<sequence length="59" mass="6495">MDPAILREWVIHIPVFFAISAVISNISKLKRLIIIEVKLALKQQGSGVLRCIINLAAGL</sequence>
<gene>
    <name evidence="2" type="ORF">AB664_06020</name>
</gene>
<comment type="caution">
    <text evidence="2">The sequence shown here is derived from an EMBL/GenBank/DDBJ whole genome shotgun (WGS) entry which is preliminary data.</text>
</comment>
<dbReference type="AlphaFoldDB" id="A0A656Z836"/>
<keyword evidence="1" id="KW-1133">Transmembrane helix</keyword>
<evidence type="ECO:0000256" key="1">
    <source>
        <dbReference type="SAM" id="Phobius"/>
    </source>
</evidence>
<proteinExistence type="predicted"/>
<reference evidence="2" key="1">
    <citation type="submission" date="2016-02" db="EMBL/GenBank/DDBJ databases">
        <title>Genomic sequences of Ochrobactrum anthropi.</title>
        <authorList>
            <person name="Chudasama K.S."/>
            <person name="Thaker V.S."/>
        </authorList>
    </citation>
    <scope>NUCLEOTIDE SEQUENCE [LARGE SCALE GENOMIC DNA]</scope>
    <source>
        <strain evidence="2">SUBG007</strain>
    </source>
</reference>
<accession>A0A656Z836</accession>
<dbReference type="EMBL" id="LUAY01003533">
    <property type="protein sequence ID" value="KYB45646.1"/>
    <property type="molecule type" value="Genomic_DNA"/>
</dbReference>
<organism evidence="2">
    <name type="scientific">Brucella anthropi</name>
    <name type="common">Ochrobactrum anthropi</name>
    <dbReference type="NCBI Taxonomy" id="529"/>
    <lineage>
        <taxon>Bacteria</taxon>
        <taxon>Pseudomonadati</taxon>
        <taxon>Pseudomonadota</taxon>
        <taxon>Alphaproteobacteria</taxon>
        <taxon>Hyphomicrobiales</taxon>
        <taxon>Brucellaceae</taxon>
        <taxon>Brucella/Ochrobactrum group</taxon>
        <taxon>Brucella</taxon>
    </lineage>
</organism>
<name>A0A656Z836_BRUAN</name>
<feature type="transmembrane region" description="Helical" evidence="1">
    <location>
        <begin position="6"/>
        <end position="26"/>
    </location>
</feature>